<dbReference type="AlphaFoldDB" id="A0A448X1P3"/>
<protein>
    <submittedName>
        <fullName evidence="2">Uncharacterized protein</fullName>
    </submittedName>
</protein>
<dbReference type="Proteomes" id="UP000784294">
    <property type="component" value="Unassembled WGS sequence"/>
</dbReference>
<sequence length="184" mass="20206">MYFLPARTAESNNDKDETELQTGLNLLATQVISTASAHLSPSPSPHPESAKDASDKTDYCRLGKSDLVTLCEARGISIIDKSKLECIEALERDDFQQGPEGDYRRYGGARNSFMTAIQGPDEDASVYWQRLKQGVTDAGFEPGPDAPENTQSVSPIHLMLKAKFLAGLVPKLRDRLMVARPEAH</sequence>
<dbReference type="EMBL" id="CAAALY010075177">
    <property type="protein sequence ID" value="VEL25618.1"/>
    <property type="molecule type" value="Genomic_DNA"/>
</dbReference>
<keyword evidence="3" id="KW-1185">Reference proteome</keyword>
<name>A0A448X1P3_9PLAT</name>
<proteinExistence type="predicted"/>
<feature type="compositionally biased region" description="Basic and acidic residues" evidence="1">
    <location>
        <begin position="48"/>
        <end position="57"/>
    </location>
</feature>
<evidence type="ECO:0000313" key="2">
    <source>
        <dbReference type="EMBL" id="VEL25618.1"/>
    </source>
</evidence>
<feature type="region of interest" description="Disordered" evidence="1">
    <location>
        <begin position="35"/>
        <end position="57"/>
    </location>
</feature>
<reference evidence="2" key="1">
    <citation type="submission" date="2018-11" db="EMBL/GenBank/DDBJ databases">
        <authorList>
            <consortium name="Pathogen Informatics"/>
        </authorList>
    </citation>
    <scope>NUCLEOTIDE SEQUENCE</scope>
</reference>
<organism evidence="2 3">
    <name type="scientific">Protopolystoma xenopodis</name>
    <dbReference type="NCBI Taxonomy" id="117903"/>
    <lineage>
        <taxon>Eukaryota</taxon>
        <taxon>Metazoa</taxon>
        <taxon>Spiralia</taxon>
        <taxon>Lophotrochozoa</taxon>
        <taxon>Platyhelminthes</taxon>
        <taxon>Monogenea</taxon>
        <taxon>Polyopisthocotylea</taxon>
        <taxon>Polystomatidea</taxon>
        <taxon>Polystomatidae</taxon>
        <taxon>Protopolystoma</taxon>
    </lineage>
</organism>
<evidence type="ECO:0000313" key="3">
    <source>
        <dbReference type="Proteomes" id="UP000784294"/>
    </source>
</evidence>
<feature type="region of interest" description="Disordered" evidence="1">
    <location>
        <begin position="1"/>
        <end position="21"/>
    </location>
</feature>
<comment type="caution">
    <text evidence="2">The sequence shown here is derived from an EMBL/GenBank/DDBJ whole genome shotgun (WGS) entry which is preliminary data.</text>
</comment>
<accession>A0A448X1P3</accession>
<feature type="non-terminal residue" evidence="2">
    <location>
        <position position="1"/>
    </location>
</feature>
<gene>
    <name evidence="2" type="ORF">PXEA_LOCUS19058</name>
</gene>
<evidence type="ECO:0000256" key="1">
    <source>
        <dbReference type="SAM" id="MobiDB-lite"/>
    </source>
</evidence>